<protein>
    <submittedName>
        <fullName evidence="1">Uncharacterized protein</fullName>
    </submittedName>
</protein>
<name>A0A1Y1M5R2_PHOPY</name>
<sequence length="108" mass="12438">MWEFPWYTRVQTRTSHMGTCGFWTVSKVHIYQCGTPPRSCDGHIPRACHKPRNLLQSPCTFLTMGVSHSEKCTTSKKMLGKYFSIPFCQKIFKKRCVIISLTSNSKSE</sequence>
<dbReference type="EMBL" id="GEZM01043201">
    <property type="protein sequence ID" value="JAV79236.1"/>
    <property type="molecule type" value="Transcribed_RNA"/>
</dbReference>
<proteinExistence type="predicted"/>
<accession>A0A1Y1M5R2</accession>
<reference evidence="1" key="1">
    <citation type="journal article" date="2016" name="Sci. Rep.">
        <title>Molecular characterization of firefly nuptial gifts: a multi-omics approach sheds light on postcopulatory sexual selection.</title>
        <authorList>
            <person name="Al-Wathiqui N."/>
            <person name="Fallon T.R."/>
            <person name="South A."/>
            <person name="Weng J.K."/>
            <person name="Lewis S.M."/>
        </authorList>
    </citation>
    <scope>NUCLEOTIDE SEQUENCE</scope>
</reference>
<organism evidence="1">
    <name type="scientific">Photinus pyralis</name>
    <name type="common">Common eastern firefly</name>
    <name type="synonym">Lampyris pyralis</name>
    <dbReference type="NCBI Taxonomy" id="7054"/>
    <lineage>
        <taxon>Eukaryota</taxon>
        <taxon>Metazoa</taxon>
        <taxon>Ecdysozoa</taxon>
        <taxon>Arthropoda</taxon>
        <taxon>Hexapoda</taxon>
        <taxon>Insecta</taxon>
        <taxon>Pterygota</taxon>
        <taxon>Neoptera</taxon>
        <taxon>Endopterygota</taxon>
        <taxon>Coleoptera</taxon>
        <taxon>Polyphaga</taxon>
        <taxon>Elateriformia</taxon>
        <taxon>Elateroidea</taxon>
        <taxon>Lampyridae</taxon>
        <taxon>Lampyrinae</taxon>
        <taxon>Photinus</taxon>
    </lineage>
</organism>
<dbReference type="AlphaFoldDB" id="A0A1Y1M5R2"/>
<evidence type="ECO:0000313" key="1">
    <source>
        <dbReference type="EMBL" id="JAV79236.1"/>
    </source>
</evidence>